<keyword evidence="1" id="KW-1133">Transmembrane helix</keyword>
<sequence>MEDLADSFFKGIARAIGWLFVDLIFNFVFYYIGWPICKLVSFGKYPKPVNYDYLHTENRQGLLCSFVGFFACLLLFIGWVNLSGTGI</sequence>
<keyword evidence="3" id="KW-1185">Reference proteome</keyword>
<evidence type="ECO:0000313" key="2">
    <source>
        <dbReference type="EMBL" id="QTH62643.1"/>
    </source>
</evidence>
<reference evidence="2" key="1">
    <citation type="submission" date="2021-03" db="EMBL/GenBank/DDBJ databases">
        <title>Description of Psychrosphaera ytuae sp. nov. isolated from deep sea sediment of South China Sea.</title>
        <authorList>
            <person name="Zhang J."/>
            <person name="Xu X.-D."/>
        </authorList>
    </citation>
    <scope>NUCLEOTIDE SEQUENCE</scope>
    <source>
        <strain evidence="2">MTZ26</strain>
    </source>
</reference>
<dbReference type="RefSeq" id="WP_208829982.1">
    <property type="nucleotide sequence ID" value="NZ_CP072110.1"/>
</dbReference>
<feature type="transmembrane region" description="Helical" evidence="1">
    <location>
        <begin position="12"/>
        <end position="32"/>
    </location>
</feature>
<dbReference type="AlphaFoldDB" id="A0A975D970"/>
<evidence type="ECO:0000256" key="1">
    <source>
        <dbReference type="SAM" id="Phobius"/>
    </source>
</evidence>
<dbReference type="KEGG" id="psym:J1N51_07580"/>
<name>A0A975D970_9GAMM</name>
<protein>
    <submittedName>
        <fullName evidence="2">Uncharacterized protein</fullName>
    </submittedName>
</protein>
<dbReference type="EMBL" id="CP072110">
    <property type="protein sequence ID" value="QTH62643.1"/>
    <property type="molecule type" value="Genomic_DNA"/>
</dbReference>
<feature type="transmembrane region" description="Helical" evidence="1">
    <location>
        <begin position="60"/>
        <end position="82"/>
    </location>
</feature>
<accession>A0A975D970</accession>
<evidence type="ECO:0000313" key="3">
    <source>
        <dbReference type="Proteomes" id="UP000682739"/>
    </source>
</evidence>
<organism evidence="2 3">
    <name type="scientific">Psychrosphaera ytuae</name>
    <dbReference type="NCBI Taxonomy" id="2820710"/>
    <lineage>
        <taxon>Bacteria</taxon>
        <taxon>Pseudomonadati</taxon>
        <taxon>Pseudomonadota</taxon>
        <taxon>Gammaproteobacteria</taxon>
        <taxon>Alteromonadales</taxon>
        <taxon>Pseudoalteromonadaceae</taxon>
        <taxon>Psychrosphaera</taxon>
    </lineage>
</organism>
<proteinExistence type="predicted"/>
<dbReference type="Proteomes" id="UP000682739">
    <property type="component" value="Chromosome"/>
</dbReference>
<gene>
    <name evidence="2" type="ORF">J1N51_07580</name>
</gene>
<keyword evidence="1" id="KW-0812">Transmembrane</keyword>
<keyword evidence="1" id="KW-0472">Membrane</keyword>